<dbReference type="InterPro" id="IPR050706">
    <property type="entry name" value="Cyclic-di-GMP_PDE-like"/>
</dbReference>
<dbReference type="SMART" id="SM00267">
    <property type="entry name" value="GGDEF"/>
    <property type="match status" value="1"/>
</dbReference>
<dbReference type="InterPro" id="IPR035919">
    <property type="entry name" value="EAL_sf"/>
</dbReference>
<dbReference type="CDD" id="cd01948">
    <property type="entry name" value="EAL"/>
    <property type="match status" value="1"/>
</dbReference>
<feature type="transmembrane region" description="Helical" evidence="1">
    <location>
        <begin position="17"/>
        <end position="35"/>
    </location>
</feature>
<dbReference type="InterPro" id="IPR043128">
    <property type="entry name" value="Rev_trsase/Diguanyl_cyclase"/>
</dbReference>
<evidence type="ECO:0000313" key="5">
    <source>
        <dbReference type="Proteomes" id="UP000192738"/>
    </source>
</evidence>
<protein>
    <submittedName>
        <fullName evidence="4">Diguanylate cyclase (GGDEF) domain-containing protein</fullName>
    </submittedName>
</protein>
<evidence type="ECO:0000256" key="1">
    <source>
        <dbReference type="SAM" id="Phobius"/>
    </source>
</evidence>
<dbReference type="SUPFAM" id="SSF55073">
    <property type="entry name" value="Nucleotide cyclase"/>
    <property type="match status" value="1"/>
</dbReference>
<dbReference type="STRING" id="112901.SAMN04488500_11859"/>
<dbReference type="Pfam" id="PF00990">
    <property type="entry name" value="GGDEF"/>
    <property type="match status" value="1"/>
</dbReference>
<dbReference type="Proteomes" id="UP000192738">
    <property type="component" value="Unassembled WGS sequence"/>
</dbReference>
<evidence type="ECO:0000259" key="3">
    <source>
        <dbReference type="PROSITE" id="PS50887"/>
    </source>
</evidence>
<dbReference type="SMART" id="SM00052">
    <property type="entry name" value="EAL"/>
    <property type="match status" value="1"/>
</dbReference>
<keyword evidence="5" id="KW-1185">Reference proteome</keyword>
<feature type="domain" description="EAL" evidence="2">
    <location>
        <begin position="502"/>
        <end position="747"/>
    </location>
</feature>
<dbReference type="PANTHER" id="PTHR33121">
    <property type="entry name" value="CYCLIC DI-GMP PHOSPHODIESTERASE PDEF"/>
    <property type="match status" value="1"/>
</dbReference>
<dbReference type="OrthoDB" id="9759607at2"/>
<dbReference type="PROSITE" id="PS50883">
    <property type="entry name" value="EAL"/>
    <property type="match status" value="1"/>
</dbReference>
<feature type="transmembrane region" description="Helical" evidence="1">
    <location>
        <begin position="174"/>
        <end position="192"/>
    </location>
</feature>
<keyword evidence="1" id="KW-1133">Transmembrane helix</keyword>
<dbReference type="InterPro" id="IPR000160">
    <property type="entry name" value="GGDEF_dom"/>
</dbReference>
<feature type="transmembrane region" description="Helical" evidence="1">
    <location>
        <begin position="276"/>
        <end position="295"/>
    </location>
</feature>
<reference evidence="4 5" key="1">
    <citation type="submission" date="2017-04" db="EMBL/GenBank/DDBJ databases">
        <authorList>
            <person name="Afonso C.L."/>
            <person name="Miller P.J."/>
            <person name="Scott M.A."/>
            <person name="Spackman E."/>
            <person name="Goraichik I."/>
            <person name="Dimitrov K.M."/>
            <person name="Suarez D.L."/>
            <person name="Swayne D.E."/>
        </authorList>
    </citation>
    <scope>NUCLEOTIDE SEQUENCE [LARGE SCALE GENOMIC DNA]</scope>
    <source>
        <strain evidence="4 5">DSM 5090</strain>
    </source>
</reference>
<feature type="transmembrane region" description="Helical" evidence="1">
    <location>
        <begin position="47"/>
        <end position="63"/>
    </location>
</feature>
<keyword evidence="1" id="KW-0812">Transmembrane</keyword>
<feature type="domain" description="GGDEF" evidence="3">
    <location>
        <begin position="365"/>
        <end position="498"/>
    </location>
</feature>
<gene>
    <name evidence="4" type="ORF">SAMN04488500_11859</name>
</gene>
<feature type="transmembrane region" description="Helical" evidence="1">
    <location>
        <begin position="234"/>
        <end position="255"/>
    </location>
</feature>
<dbReference type="InterPro" id="IPR029787">
    <property type="entry name" value="Nucleotide_cyclase"/>
</dbReference>
<keyword evidence="1" id="KW-0472">Membrane</keyword>
<organism evidence="4 5">
    <name type="scientific">Sporomusa malonica</name>
    <dbReference type="NCBI Taxonomy" id="112901"/>
    <lineage>
        <taxon>Bacteria</taxon>
        <taxon>Bacillati</taxon>
        <taxon>Bacillota</taxon>
        <taxon>Negativicutes</taxon>
        <taxon>Selenomonadales</taxon>
        <taxon>Sporomusaceae</taxon>
        <taxon>Sporomusa</taxon>
    </lineage>
</organism>
<feature type="transmembrane region" description="Helical" evidence="1">
    <location>
        <begin position="111"/>
        <end position="129"/>
    </location>
</feature>
<dbReference type="InterPro" id="IPR001633">
    <property type="entry name" value="EAL_dom"/>
</dbReference>
<feature type="transmembrane region" description="Helical" evidence="1">
    <location>
        <begin position="204"/>
        <end position="228"/>
    </location>
</feature>
<accession>A0A1W2DUD8</accession>
<dbReference type="GO" id="GO:0071111">
    <property type="term" value="F:cyclic-guanylate-specific phosphodiesterase activity"/>
    <property type="evidence" value="ECO:0007669"/>
    <property type="project" value="InterPro"/>
</dbReference>
<proteinExistence type="predicted"/>
<evidence type="ECO:0000259" key="2">
    <source>
        <dbReference type="PROSITE" id="PS50883"/>
    </source>
</evidence>
<dbReference type="SUPFAM" id="SSF141868">
    <property type="entry name" value="EAL domain-like"/>
    <property type="match status" value="1"/>
</dbReference>
<dbReference type="PROSITE" id="PS50887">
    <property type="entry name" value="GGDEF"/>
    <property type="match status" value="1"/>
</dbReference>
<dbReference type="Pfam" id="PF00563">
    <property type="entry name" value="EAL"/>
    <property type="match status" value="1"/>
</dbReference>
<name>A0A1W2DUD8_9FIRM</name>
<feature type="transmembrane region" description="Helical" evidence="1">
    <location>
        <begin position="75"/>
        <end position="99"/>
    </location>
</feature>
<dbReference type="EMBL" id="FWXI01000018">
    <property type="protein sequence ID" value="SMD01027.1"/>
    <property type="molecule type" value="Genomic_DNA"/>
</dbReference>
<evidence type="ECO:0000313" key="4">
    <source>
        <dbReference type="EMBL" id="SMD01027.1"/>
    </source>
</evidence>
<sequence>MNLEDRRQGIFEVGNKSLFAFIIFYIVIFFLWIIFSQGNEKVKESGIAVLLFVSTLSVNFSLYRTYKNTTSDKPFWALLFLGYISFICGELILGYSQYILNIPPPNCCVDLLYSLSLILTIAAFISIVWRRRGVYTCFKLVVDIILLVVIIYSISSRYLTSYFDFYSYALPASFPIYLAYLIVYLGIINGIIKFYSSSIWFSKSVLNLFLLSYTLFIISDIAYLYFIVIQADYLVSWVYLLWGIGRLSLALAAIVHLDNVAIKKGTAIAGNLTSDLFPLSISYIFVVVLLVILSWELGEINSLSIGVLFCIIMIGIRQGLSLMENEKLLQSLQLINIELQNMLYTDYLTALPNRFQLLHDLGQMKNPCLVIINVENFRAINEFYGYQAGDSLIRDVAKKIVELAKPYSYTIYRLAGDEYAVLGDSQGVLLNEWAVSAYEGIEKTDFEILGQVHHPFVTFGIALTSDNPLEKAQMALQYARQHNLRIQVYNDELPIKKDYQNNLFWVQEVQDAIREDRIILYYQPIMNLVSSMPTKYEVLVRMLSRDGTVILPSCFLSIIKKTRLYPRLTEVIIKKAFIYFSNKSIDFSINLSAADISDAKVKTLIIKLLSTSNLANRVTFEFVESEEFEDPFELSLFVKEVQKYNAKIAIDDFGSGYSNFAYILTMGADYLKIDGSLIKEIVDSPSALAIVKTIVHFAKQLNIKTIAEFVSSEDIYNAARNIGIDEFQGYYIGKPAPYIFPIDDKLT</sequence>
<dbReference type="Gene3D" id="3.30.70.270">
    <property type="match status" value="1"/>
</dbReference>
<dbReference type="AlphaFoldDB" id="A0A1W2DUD8"/>
<dbReference type="PANTHER" id="PTHR33121:SF79">
    <property type="entry name" value="CYCLIC DI-GMP PHOSPHODIESTERASE PDED-RELATED"/>
    <property type="match status" value="1"/>
</dbReference>
<dbReference type="Gene3D" id="3.20.20.450">
    <property type="entry name" value="EAL domain"/>
    <property type="match status" value="1"/>
</dbReference>
<feature type="transmembrane region" description="Helical" evidence="1">
    <location>
        <begin position="136"/>
        <end position="154"/>
    </location>
</feature>
<dbReference type="RefSeq" id="WP_084577328.1">
    <property type="nucleotide sequence ID" value="NZ_CP155572.1"/>
</dbReference>